<dbReference type="Gene3D" id="1.10.150.130">
    <property type="match status" value="1"/>
</dbReference>
<proteinExistence type="predicted"/>
<organism evidence="6 7">
    <name type="scientific">Candidatus Gemmiger excrementavium</name>
    <dbReference type="NCBI Taxonomy" id="2838608"/>
    <lineage>
        <taxon>Bacteria</taxon>
        <taxon>Bacillati</taxon>
        <taxon>Bacillota</taxon>
        <taxon>Clostridia</taxon>
        <taxon>Eubacteriales</taxon>
        <taxon>Gemmiger</taxon>
    </lineage>
</organism>
<dbReference type="GO" id="GO:0003677">
    <property type="term" value="F:DNA binding"/>
    <property type="evidence" value="ECO:0007669"/>
    <property type="project" value="UniProtKB-UniRule"/>
</dbReference>
<evidence type="ECO:0000256" key="3">
    <source>
        <dbReference type="PROSITE-ProRule" id="PRU01248"/>
    </source>
</evidence>
<comment type="caution">
    <text evidence="6">The sequence shown here is derived from an EMBL/GenBank/DDBJ whole genome shotgun (WGS) entry which is preliminary data.</text>
</comment>
<dbReference type="PROSITE" id="PS51900">
    <property type="entry name" value="CB"/>
    <property type="match status" value="1"/>
</dbReference>
<protein>
    <submittedName>
        <fullName evidence="6">Tyrosine-type recombinase/integrase</fullName>
    </submittedName>
</protein>
<feature type="domain" description="Core-binding (CB)" evidence="5">
    <location>
        <begin position="1"/>
        <end position="76"/>
    </location>
</feature>
<sequence length="273" mass="31551">MLESYRQWMQAREYSAGTMEKYSRDVARFFRETGAQDLPDKQTVTTWRDSLVARGYCVASVNAMLAAVNSYQECCGNPQGKARPLKCQRRVFCDAGRELTRPEYFRLLDAARRTGRKRTLLVLQTLCATGIRVSELAYITAEAVHRGRAAIRCKGKCREILLPAPLCKRLERWCRRCRIHTGPVFLTRTGRPLDRVTVWKEMKALCRQARVAEEKVFPHNLRHLFARTFYSIEKNLAKLADLLGHSSIETTRIYIMESGAEHQRLLEQMHLLL</sequence>
<dbReference type="Gene3D" id="1.10.443.10">
    <property type="entry name" value="Intergrase catalytic core"/>
    <property type="match status" value="1"/>
</dbReference>
<dbReference type="Pfam" id="PF00589">
    <property type="entry name" value="Phage_integrase"/>
    <property type="match status" value="1"/>
</dbReference>
<evidence type="ECO:0000256" key="1">
    <source>
        <dbReference type="ARBA" id="ARBA00023125"/>
    </source>
</evidence>
<dbReference type="Proteomes" id="UP000824031">
    <property type="component" value="Unassembled WGS sequence"/>
</dbReference>
<dbReference type="InterPro" id="IPR013762">
    <property type="entry name" value="Integrase-like_cat_sf"/>
</dbReference>
<dbReference type="PANTHER" id="PTHR30349:SF89">
    <property type="entry name" value="INTEGRASE_RECOMBINASE"/>
    <property type="match status" value="1"/>
</dbReference>
<dbReference type="GO" id="GO:0006310">
    <property type="term" value="P:DNA recombination"/>
    <property type="evidence" value="ECO:0007669"/>
    <property type="project" value="UniProtKB-KW"/>
</dbReference>
<dbReference type="InterPro" id="IPR002104">
    <property type="entry name" value="Integrase_catalytic"/>
</dbReference>
<evidence type="ECO:0000313" key="6">
    <source>
        <dbReference type="EMBL" id="HIZ49072.1"/>
    </source>
</evidence>
<evidence type="ECO:0000256" key="2">
    <source>
        <dbReference type="ARBA" id="ARBA00023172"/>
    </source>
</evidence>
<dbReference type="PANTHER" id="PTHR30349">
    <property type="entry name" value="PHAGE INTEGRASE-RELATED"/>
    <property type="match status" value="1"/>
</dbReference>
<evidence type="ECO:0000313" key="7">
    <source>
        <dbReference type="Proteomes" id="UP000824031"/>
    </source>
</evidence>
<dbReference type="InterPro" id="IPR050090">
    <property type="entry name" value="Tyrosine_recombinase_XerCD"/>
</dbReference>
<reference evidence="6" key="1">
    <citation type="journal article" date="2021" name="PeerJ">
        <title>Extensive microbial diversity within the chicken gut microbiome revealed by metagenomics and culture.</title>
        <authorList>
            <person name="Gilroy R."/>
            <person name="Ravi A."/>
            <person name="Getino M."/>
            <person name="Pursley I."/>
            <person name="Horton D.L."/>
            <person name="Alikhan N.F."/>
            <person name="Baker D."/>
            <person name="Gharbi K."/>
            <person name="Hall N."/>
            <person name="Watson M."/>
            <person name="Adriaenssens E.M."/>
            <person name="Foster-Nyarko E."/>
            <person name="Jarju S."/>
            <person name="Secka A."/>
            <person name="Antonio M."/>
            <person name="Oren A."/>
            <person name="Chaudhuri R.R."/>
            <person name="La Ragione R."/>
            <person name="Hildebrand F."/>
            <person name="Pallen M.J."/>
        </authorList>
    </citation>
    <scope>NUCLEOTIDE SEQUENCE</scope>
    <source>
        <strain evidence="6">3436</strain>
    </source>
</reference>
<dbReference type="EMBL" id="DXBO01000143">
    <property type="protein sequence ID" value="HIZ49072.1"/>
    <property type="molecule type" value="Genomic_DNA"/>
</dbReference>
<evidence type="ECO:0000259" key="4">
    <source>
        <dbReference type="PROSITE" id="PS51898"/>
    </source>
</evidence>
<gene>
    <name evidence="6" type="ORF">H9810_10155</name>
</gene>
<keyword evidence="1 3" id="KW-0238">DNA-binding</keyword>
<dbReference type="GO" id="GO:0015074">
    <property type="term" value="P:DNA integration"/>
    <property type="evidence" value="ECO:0007669"/>
    <property type="project" value="InterPro"/>
</dbReference>
<keyword evidence="2" id="KW-0233">DNA recombination</keyword>
<dbReference type="SUPFAM" id="SSF56349">
    <property type="entry name" value="DNA breaking-rejoining enzymes"/>
    <property type="match status" value="1"/>
</dbReference>
<dbReference type="AlphaFoldDB" id="A0A9D2JH58"/>
<reference evidence="6" key="2">
    <citation type="submission" date="2021-04" db="EMBL/GenBank/DDBJ databases">
        <authorList>
            <person name="Gilroy R."/>
        </authorList>
    </citation>
    <scope>NUCLEOTIDE SEQUENCE</scope>
    <source>
        <strain evidence="6">3436</strain>
    </source>
</reference>
<dbReference type="InterPro" id="IPR044068">
    <property type="entry name" value="CB"/>
</dbReference>
<accession>A0A9D2JH58</accession>
<dbReference type="PROSITE" id="PS51898">
    <property type="entry name" value="TYR_RECOMBINASE"/>
    <property type="match status" value="1"/>
</dbReference>
<evidence type="ECO:0000259" key="5">
    <source>
        <dbReference type="PROSITE" id="PS51900"/>
    </source>
</evidence>
<feature type="domain" description="Tyr recombinase" evidence="4">
    <location>
        <begin position="94"/>
        <end position="268"/>
    </location>
</feature>
<dbReference type="InterPro" id="IPR010998">
    <property type="entry name" value="Integrase_recombinase_N"/>
</dbReference>
<dbReference type="InterPro" id="IPR011010">
    <property type="entry name" value="DNA_brk_join_enz"/>
</dbReference>
<name>A0A9D2JH58_9FIRM</name>